<evidence type="ECO:0000313" key="1">
    <source>
        <dbReference type="EMBL" id="ESK84773.1"/>
    </source>
</evidence>
<dbReference type="EMBL" id="AWSO01001228">
    <property type="protein sequence ID" value="ESK84773.1"/>
    <property type="molecule type" value="Genomic_DNA"/>
</dbReference>
<accession>V2WD82</accession>
<reference evidence="1 2" key="1">
    <citation type="journal article" date="2014" name="BMC Genomics">
        <title>Genome and secretome analysis of the hemibiotrophic fungal pathogen, Moniliophthora roreri, which causes frosty pod rot disease of cacao: mechanisms of the biotrophic and necrotrophic phases.</title>
        <authorList>
            <person name="Meinhardt L.W."/>
            <person name="Costa G.G.L."/>
            <person name="Thomazella D.P.T."/>
            <person name="Teixeira P.J.P.L."/>
            <person name="Carazzolle M.F."/>
            <person name="Schuster S.C."/>
            <person name="Carlson J.E."/>
            <person name="Guiltinan M.J."/>
            <person name="Mieczkowski P."/>
            <person name="Farmer A."/>
            <person name="Ramaraj T."/>
            <person name="Crozier J."/>
            <person name="Davis R.E."/>
            <person name="Shao J."/>
            <person name="Melnick R.L."/>
            <person name="Pereira G.A.G."/>
            <person name="Bailey B.A."/>
        </authorList>
    </citation>
    <scope>NUCLEOTIDE SEQUENCE [LARGE SCALE GENOMIC DNA]</scope>
    <source>
        <strain evidence="1 2">MCA 2997</strain>
    </source>
</reference>
<keyword evidence="2" id="KW-1185">Reference proteome</keyword>
<dbReference type="HOGENOM" id="CLU_2237265_0_0_1"/>
<name>V2WD82_MONRO</name>
<dbReference type="AlphaFoldDB" id="V2WD82"/>
<sequence>MSSSFIVTKVAEPMILTHHSSLFSIQYRHDPRHFPHAWRYCAQFSSHARAQSANKLLPGSLQMFFPFTYLVSLPVLVGLYTTPDSKPNEASAAFYEVAILHGIYH</sequence>
<organism evidence="1 2">
    <name type="scientific">Moniliophthora roreri (strain MCA 2997)</name>
    <name type="common">Cocoa frosty pod rot fungus</name>
    <name type="synonym">Crinipellis roreri</name>
    <dbReference type="NCBI Taxonomy" id="1381753"/>
    <lineage>
        <taxon>Eukaryota</taxon>
        <taxon>Fungi</taxon>
        <taxon>Dikarya</taxon>
        <taxon>Basidiomycota</taxon>
        <taxon>Agaricomycotina</taxon>
        <taxon>Agaricomycetes</taxon>
        <taxon>Agaricomycetidae</taxon>
        <taxon>Agaricales</taxon>
        <taxon>Marasmiineae</taxon>
        <taxon>Marasmiaceae</taxon>
        <taxon>Moniliophthora</taxon>
    </lineage>
</organism>
<comment type="caution">
    <text evidence="1">The sequence shown here is derived from an EMBL/GenBank/DDBJ whole genome shotgun (WGS) entry which is preliminary data.</text>
</comment>
<dbReference type="Proteomes" id="UP000017559">
    <property type="component" value="Unassembled WGS sequence"/>
</dbReference>
<dbReference type="KEGG" id="mrr:Moror_564"/>
<gene>
    <name evidence="1" type="ORF">Moror_564</name>
</gene>
<evidence type="ECO:0000313" key="2">
    <source>
        <dbReference type="Proteomes" id="UP000017559"/>
    </source>
</evidence>
<protein>
    <submittedName>
        <fullName evidence="1">Uncharacterized protein</fullName>
    </submittedName>
</protein>
<proteinExistence type="predicted"/>